<dbReference type="RefSeq" id="WP_207305033.1">
    <property type="nucleotide sequence ID" value="NZ_BHXC01000007.1"/>
</dbReference>
<comment type="caution">
    <text evidence="2">The sequence shown here is derived from an EMBL/GenBank/DDBJ whole genome shotgun (WGS) entry which is preliminary data.</text>
</comment>
<proteinExistence type="predicted"/>
<feature type="region of interest" description="Disordered" evidence="1">
    <location>
        <begin position="352"/>
        <end position="387"/>
    </location>
</feature>
<evidence type="ECO:0000313" key="2">
    <source>
        <dbReference type="EMBL" id="GCB94408.1"/>
    </source>
</evidence>
<evidence type="ECO:0000313" key="3">
    <source>
        <dbReference type="Proteomes" id="UP000288351"/>
    </source>
</evidence>
<dbReference type="AlphaFoldDB" id="A0A401R9X8"/>
<gene>
    <name evidence="2" type="ORF">SALB_07207</name>
</gene>
<evidence type="ECO:0000256" key="1">
    <source>
        <dbReference type="SAM" id="MobiDB-lite"/>
    </source>
</evidence>
<reference evidence="2 3" key="1">
    <citation type="journal article" date="2019" name="Microbiol. Resour. Announc.">
        <title>Draft Genome Sequence of the Most Traditional epsilon-Poly-l-Lysine Producer, Streptomyces albulus NBRC14147.</title>
        <authorList>
            <person name="Yamanaka K."/>
            <person name="Hamano Y."/>
        </authorList>
    </citation>
    <scope>NUCLEOTIDE SEQUENCE [LARGE SCALE GENOMIC DNA]</scope>
    <source>
        <strain evidence="2 3">NBRC 14147</strain>
    </source>
</reference>
<dbReference type="Gene3D" id="3.20.20.80">
    <property type="entry name" value="Glycosidases"/>
    <property type="match status" value="2"/>
</dbReference>
<dbReference type="InterPro" id="IPR017853">
    <property type="entry name" value="GH"/>
</dbReference>
<organism evidence="2 3">
    <name type="scientific">Streptomyces noursei</name>
    <name type="common">Streptomyces albulus</name>
    <dbReference type="NCBI Taxonomy" id="1971"/>
    <lineage>
        <taxon>Bacteria</taxon>
        <taxon>Bacillati</taxon>
        <taxon>Actinomycetota</taxon>
        <taxon>Actinomycetes</taxon>
        <taxon>Kitasatosporales</taxon>
        <taxon>Streptomycetaceae</taxon>
        <taxon>Streptomyces</taxon>
    </lineage>
</organism>
<accession>A0A401R9X8</accession>
<feature type="compositionally biased region" description="Basic and acidic residues" evidence="1">
    <location>
        <begin position="352"/>
        <end position="362"/>
    </location>
</feature>
<sequence length="387" mass="43452">MTRPTRPAFTVDRRHRWRLRTPDGDPFLSVGIVHADDTNLRYPHNLAIYQSRYGGSRQRWLQEGLVRDLKDWGFNTLGWTSEYVSGTGLAVEGVPIDLGHSEGLPPEELAGAGIPYTLSLRAVEIEYWNGFPAYRDPREPAFAQWCDHLARTVCRPDDPNLLGYFLVDAPCWNRHPAGAGYPASELPAIAEAYYRITTEAIRRHDPNHLILGDRYGTRAGVPEVVLDAMAPHVDVLSVQTFPGPDPASLDAALEQIGRWHERTNRPVLIADTGNWCPTVMSPERTGSARDQRERGAGYTASAEAFAARPWCLGWHWCGWLENPQRGFGLKDPWDEPYRDLTDQVTETNRHLQEQVNHDESDRTAPSTPSDDHAGAGRLLGAPWPMRP</sequence>
<dbReference type="Proteomes" id="UP000288351">
    <property type="component" value="Unassembled WGS sequence"/>
</dbReference>
<protein>
    <submittedName>
        <fullName evidence="2">Agarase</fullName>
    </submittedName>
</protein>
<dbReference type="EMBL" id="BHXC01000007">
    <property type="protein sequence ID" value="GCB94408.1"/>
    <property type="molecule type" value="Genomic_DNA"/>
</dbReference>
<dbReference type="SUPFAM" id="SSF51445">
    <property type="entry name" value="(Trans)glycosidases"/>
    <property type="match status" value="1"/>
</dbReference>
<name>A0A401R9X8_STRNR</name>